<dbReference type="Pfam" id="PF04226">
    <property type="entry name" value="Transgly_assoc"/>
    <property type="match status" value="1"/>
</dbReference>
<keyword evidence="4 7" id="KW-0812">Transmembrane</keyword>
<comment type="subcellular location">
    <subcellularLocation>
        <location evidence="1">Cell membrane</location>
        <topology evidence="1">Multi-pass membrane protein</topology>
    </subcellularLocation>
</comment>
<comment type="similarity">
    <text evidence="2">Belongs to the UPF0410 family.</text>
</comment>
<dbReference type="KEGG" id="fjg:BB050_00287"/>
<proteinExistence type="inferred from homology"/>
<feature type="transmembrane region" description="Helical" evidence="7">
    <location>
        <begin position="56"/>
        <end position="77"/>
    </location>
</feature>
<reference evidence="8 9" key="1">
    <citation type="submission" date="2016-08" db="EMBL/GenBank/DDBJ databases">
        <title>Complete genome sequence of Flavobacterium johnsoniae strain GSE09, a volatile-producing biocontrol agent isolated from cucumber (Cucumis sativus).</title>
        <authorList>
            <person name="Jeong J.-J."/>
            <person name="Oh J.Y."/>
            <person name="Jim Y.J."/>
            <person name="Sang M.K."/>
            <person name="Kim K.D."/>
        </authorList>
    </citation>
    <scope>NUCLEOTIDE SEQUENCE [LARGE SCALE GENOMIC DNA]</scope>
    <source>
        <strain evidence="8 9">GSE09</strain>
    </source>
</reference>
<organism evidence="8 9">
    <name type="scientific">Flavobacterium anhuiense</name>
    <dbReference type="NCBI Taxonomy" id="459526"/>
    <lineage>
        <taxon>Bacteria</taxon>
        <taxon>Pseudomonadati</taxon>
        <taxon>Bacteroidota</taxon>
        <taxon>Flavobacteriia</taxon>
        <taxon>Flavobacteriales</taxon>
        <taxon>Flavobacteriaceae</taxon>
        <taxon>Flavobacterium</taxon>
    </lineage>
</organism>
<evidence type="ECO:0000256" key="2">
    <source>
        <dbReference type="ARBA" id="ARBA00011006"/>
    </source>
</evidence>
<dbReference type="PANTHER" id="PTHR33884">
    <property type="entry name" value="UPF0410 PROTEIN YMGE"/>
    <property type="match status" value="1"/>
</dbReference>
<dbReference type="Proteomes" id="UP000093276">
    <property type="component" value="Chromosome"/>
</dbReference>
<evidence type="ECO:0000256" key="4">
    <source>
        <dbReference type="ARBA" id="ARBA00022692"/>
    </source>
</evidence>
<dbReference type="RefSeq" id="WP_066032321.1">
    <property type="nucleotide sequence ID" value="NZ_CP016907.1"/>
</dbReference>
<dbReference type="EMBL" id="CP016907">
    <property type="protein sequence ID" value="AOC93443.1"/>
    <property type="molecule type" value="Genomic_DNA"/>
</dbReference>
<evidence type="ECO:0000256" key="1">
    <source>
        <dbReference type="ARBA" id="ARBA00004651"/>
    </source>
</evidence>
<feature type="transmembrane region" description="Helical" evidence="7">
    <location>
        <begin position="28"/>
        <end position="47"/>
    </location>
</feature>
<evidence type="ECO:0000256" key="7">
    <source>
        <dbReference type="SAM" id="Phobius"/>
    </source>
</evidence>
<dbReference type="PANTHER" id="PTHR33884:SF3">
    <property type="entry name" value="UPF0410 PROTEIN YMGE"/>
    <property type="match status" value="1"/>
</dbReference>
<accession>A0AAC9GGQ2</accession>
<gene>
    <name evidence="8" type="ORF">BB050_00287</name>
</gene>
<dbReference type="GeneID" id="32306181"/>
<name>A0AAC9GGQ2_9FLAO</name>
<evidence type="ECO:0000313" key="9">
    <source>
        <dbReference type="Proteomes" id="UP000093276"/>
    </source>
</evidence>
<evidence type="ECO:0000256" key="6">
    <source>
        <dbReference type="ARBA" id="ARBA00023136"/>
    </source>
</evidence>
<evidence type="ECO:0000313" key="8">
    <source>
        <dbReference type="EMBL" id="AOC93443.1"/>
    </source>
</evidence>
<protein>
    <submittedName>
        <fullName evidence="8">Transglycosylase associated protein</fullName>
    </submittedName>
</protein>
<keyword evidence="5 7" id="KW-1133">Transmembrane helix</keyword>
<keyword evidence="3" id="KW-1003">Cell membrane</keyword>
<dbReference type="GO" id="GO:0005886">
    <property type="term" value="C:plasma membrane"/>
    <property type="evidence" value="ECO:0007669"/>
    <property type="project" value="UniProtKB-SubCell"/>
</dbReference>
<sequence length="86" mass="8914">MEFLYFLLIGAISGWLAGQIWKGSGFGLLGNIVVGIIGGFIGGWIAGKLGIGGGGLLWQILIAVGGAWVLLFIISLIKNNNQLVGT</sequence>
<evidence type="ECO:0000256" key="3">
    <source>
        <dbReference type="ARBA" id="ARBA00022475"/>
    </source>
</evidence>
<dbReference type="AlphaFoldDB" id="A0AAC9GGQ2"/>
<keyword evidence="6 7" id="KW-0472">Membrane</keyword>
<dbReference type="InterPro" id="IPR007341">
    <property type="entry name" value="Transgly_assoc"/>
</dbReference>
<evidence type="ECO:0000256" key="5">
    <source>
        <dbReference type="ARBA" id="ARBA00022989"/>
    </source>
</evidence>